<dbReference type="GO" id="GO:0003700">
    <property type="term" value="F:DNA-binding transcription factor activity"/>
    <property type="evidence" value="ECO:0007669"/>
    <property type="project" value="InterPro"/>
</dbReference>
<keyword evidence="1" id="KW-0678">Repressor</keyword>
<organism evidence="6 7">
    <name type="scientific">Bradyrhizobium erythrophlei</name>
    <dbReference type="NCBI Taxonomy" id="1437360"/>
    <lineage>
        <taxon>Bacteria</taxon>
        <taxon>Pseudomonadati</taxon>
        <taxon>Pseudomonadota</taxon>
        <taxon>Alphaproteobacteria</taxon>
        <taxon>Hyphomicrobiales</taxon>
        <taxon>Nitrobacteraceae</taxon>
        <taxon>Bradyrhizobium</taxon>
    </lineage>
</organism>
<dbReference type="PANTHER" id="PTHR30204:SF69">
    <property type="entry name" value="MERR-FAMILY TRANSCRIPTIONAL REGULATOR"/>
    <property type="match status" value="1"/>
</dbReference>
<dbReference type="InterPro" id="IPR009061">
    <property type="entry name" value="DNA-bd_dom_put_sf"/>
</dbReference>
<evidence type="ECO:0000256" key="4">
    <source>
        <dbReference type="ARBA" id="ARBA00023163"/>
    </source>
</evidence>
<evidence type="ECO:0000259" key="5">
    <source>
        <dbReference type="PROSITE" id="PS50937"/>
    </source>
</evidence>
<gene>
    <name evidence="6" type="ORF">SAMN05444164_6209</name>
</gene>
<feature type="domain" description="HTH merR-type" evidence="5">
    <location>
        <begin position="13"/>
        <end position="81"/>
    </location>
</feature>
<dbReference type="PANTHER" id="PTHR30204">
    <property type="entry name" value="REDOX-CYCLING DRUG-SENSING TRANSCRIPTIONAL ACTIVATOR SOXR"/>
    <property type="match status" value="1"/>
</dbReference>
<dbReference type="EMBL" id="FNTH01000001">
    <property type="protein sequence ID" value="SED89863.1"/>
    <property type="molecule type" value="Genomic_DNA"/>
</dbReference>
<dbReference type="InterPro" id="IPR021860">
    <property type="entry name" value="Peptidase_S12_Pab87-rel_C"/>
</dbReference>
<dbReference type="OrthoDB" id="7817988at2"/>
<dbReference type="GO" id="GO:0003677">
    <property type="term" value="F:DNA binding"/>
    <property type="evidence" value="ECO:0007669"/>
    <property type="project" value="UniProtKB-KW"/>
</dbReference>
<protein>
    <submittedName>
        <fullName evidence="6">DNA-binding transcriptional regulator, MerR family</fullName>
    </submittedName>
</protein>
<dbReference type="PRINTS" id="PR00040">
    <property type="entry name" value="HTHMERR"/>
</dbReference>
<dbReference type="PROSITE" id="PS50937">
    <property type="entry name" value="HTH_MERR_2"/>
    <property type="match status" value="1"/>
</dbReference>
<accession>A0A1H5EF94</accession>
<proteinExistence type="predicted"/>
<evidence type="ECO:0000313" key="7">
    <source>
        <dbReference type="Proteomes" id="UP000198992"/>
    </source>
</evidence>
<dbReference type="InterPro" id="IPR000551">
    <property type="entry name" value="MerR-type_HTH_dom"/>
</dbReference>
<dbReference type="InterPro" id="IPR047057">
    <property type="entry name" value="MerR_fam"/>
</dbReference>
<keyword evidence="3 6" id="KW-0238">DNA-binding</keyword>
<dbReference type="RefSeq" id="WP_092123305.1">
    <property type="nucleotide sequence ID" value="NZ_FNTH01000001.1"/>
</dbReference>
<keyword evidence="2" id="KW-0805">Transcription regulation</keyword>
<dbReference type="Pfam" id="PF11954">
    <property type="entry name" value="DUF3471"/>
    <property type="match status" value="1"/>
</dbReference>
<dbReference type="SUPFAM" id="SSF46955">
    <property type="entry name" value="Putative DNA-binding domain"/>
    <property type="match status" value="1"/>
</dbReference>
<dbReference type="Proteomes" id="UP000198992">
    <property type="component" value="Unassembled WGS sequence"/>
</dbReference>
<dbReference type="Pfam" id="PF13411">
    <property type="entry name" value="MerR_1"/>
    <property type="match status" value="1"/>
</dbReference>
<evidence type="ECO:0000256" key="3">
    <source>
        <dbReference type="ARBA" id="ARBA00023125"/>
    </source>
</evidence>
<reference evidence="6 7" key="1">
    <citation type="submission" date="2016-10" db="EMBL/GenBank/DDBJ databases">
        <authorList>
            <person name="de Groot N.N."/>
        </authorList>
    </citation>
    <scope>NUCLEOTIDE SEQUENCE [LARGE SCALE GENOMIC DNA]</scope>
    <source>
        <strain evidence="6 7">MT12</strain>
    </source>
</reference>
<evidence type="ECO:0000256" key="1">
    <source>
        <dbReference type="ARBA" id="ARBA00022491"/>
    </source>
</evidence>
<sequence length="365" mass="39823">MNEPRDKADKDVLLTAAECAARIGLTVRGLRLYESRGLISPRRTAKSWRLYGAAEISRLHEILALKRMGLSLAQIAKLLEGRAIDLDRILAMQQSSILQLRNRADEGLALVNVARLKLSAGGSLSIADLIALAKETNMAEASFDAVAQRRYEQARPRAAIQIDPGVMERYVGHFRFQTGGQVVTIMRDGGHLFAKPLGQFASEIYPESDHTFFLKTTAAQITFAVDPDGIANALTLHQGGLTHNATRIDDQQAQDAVTALTKKIDNKTPSPGTEEAIRRLIIQHQQGAVDYAGMSDVMAAVAREQAPAIIAALDLAGGMQTIRFKGVGRDGWDVYDVNFANVDMEWRIILASDGKIDGVLLRSLP</sequence>
<dbReference type="CDD" id="cd00592">
    <property type="entry name" value="HTH_MerR-like"/>
    <property type="match status" value="1"/>
</dbReference>
<name>A0A1H5EF94_9BRAD</name>
<dbReference type="AlphaFoldDB" id="A0A1H5EF94"/>
<evidence type="ECO:0000313" key="6">
    <source>
        <dbReference type="EMBL" id="SED89863.1"/>
    </source>
</evidence>
<keyword evidence="4" id="KW-0804">Transcription</keyword>
<evidence type="ECO:0000256" key="2">
    <source>
        <dbReference type="ARBA" id="ARBA00023015"/>
    </source>
</evidence>
<dbReference type="Gene3D" id="1.10.1660.10">
    <property type="match status" value="1"/>
</dbReference>
<dbReference type="SMART" id="SM00422">
    <property type="entry name" value="HTH_MERR"/>
    <property type="match status" value="1"/>
</dbReference>